<accession>A0AAN9RYZ7</accession>
<dbReference type="AlphaFoldDB" id="A0AAN9RYZ7"/>
<sequence length="90" mass="10031">MELGLELQRRPLPSHQSVIPTYCPDSSCFIFVKSHSHARASPRLPFDLLPFSRPVTFIFVCSSVPSSRVRVSLFLISSLRTLASISDLAI</sequence>
<protein>
    <submittedName>
        <fullName evidence="1">Uncharacterized protein</fullName>
    </submittedName>
</protein>
<dbReference type="Proteomes" id="UP001386955">
    <property type="component" value="Unassembled WGS sequence"/>
</dbReference>
<dbReference type="EMBL" id="JAYMYS010000007">
    <property type="protein sequence ID" value="KAK7386089.1"/>
    <property type="molecule type" value="Genomic_DNA"/>
</dbReference>
<name>A0AAN9RYZ7_PSOTE</name>
<organism evidence="1 2">
    <name type="scientific">Psophocarpus tetragonolobus</name>
    <name type="common">Winged bean</name>
    <name type="synonym">Dolichos tetragonolobus</name>
    <dbReference type="NCBI Taxonomy" id="3891"/>
    <lineage>
        <taxon>Eukaryota</taxon>
        <taxon>Viridiplantae</taxon>
        <taxon>Streptophyta</taxon>
        <taxon>Embryophyta</taxon>
        <taxon>Tracheophyta</taxon>
        <taxon>Spermatophyta</taxon>
        <taxon>Magnoliopsida</taxon>
        <taxon>eudicotyledons</taxon>
        <taxon>Gunneridae</taxon>
        <taxon>Pentapetalae</taxon>
        <taxon>rosids</taxon>
        <taxon>fabids</taxon>
        <taxon>Fabales</taxon>
        <taxon>Fabaceae</taxon>
        <taxon>Papilionoideae</taxon>
        <taxon>50 kb inversion clade</taxon>
        <taxon>NPAAA clade</taxon>
        <taxon>indigoferoid/millettioid clade</taxon>
        <taxon>Phaseoleae</taxon>
        <taxon>Psophocarpus</taxon>
    </lineage>
</organism>
<gene>
    <name evidence="1" type="ORF">VNO78_26026</name>
</gene>
<comment type="caution">
    <text evidence="1">The sequence shown here is derived from an EMBL/GenBank/DDBJ whole genome shotgun (WGS) entry which is preliminary data.</text>
</comment>
<evidence type="ECO:0000313" key="2">
    <source>
        <dbReference type="Proteomes" id="UP001386955"/>
    </source>
</evidence>
<reference evidence="1 2" key="1">
    <citation type="submission" date="2024-01" db="EMBL/GenBank/DDBJ databases">
        <title>The genomes of 5 underutilized Papilionoideae crops provide insights into root nodulation and disease resistanc.</title>
        <authorList>
            <person name="Jiang F."/>
        </authorList>
    </citation>
    <scope>NUCLEOTIDE SEQUENCE [LARGE SCALE GENOMIC DNA]</scope>
    <source>
        <strain evidence="1">DUOXIRENSHENG_FW03</strain>
        <tissue evidence="1">Leaves</tissue>
    </source>
</reference>
<keyword evidence="2" id="KW-1185">Reference proteome</keyword>
<evidence type="ECO:0000313" key="1">
    <source>
        <dbReference type="EMBL" id="KAK7386089.1"/>
    </source>
</evidence>
<proteinExistence type="predicted"/>